<reference evidence="5 6" key="5">
    <citation type="journal article" date="2011" name="ISME J.">
        <title>Dual transcriptional profiling of a bacterial/fungal confrontation: Collimonas fungivorans versus Aspergillus niger.</title>
        <authorList>
            <person name="Mela F."/>
            <person name="Fritsche K."/>
            <person name="de Boer W."/>
            <person name="van Veen J.A."/>
            <person name="de Graaff L.H."/>
            <person name="van den Berg M."/>
            <person name="Leveau J.H."/>
        </authorList>
    </citation>
    <scope>NUCLEOTIDE SEQUENCE [LARGE SCALE GENOMIC DNA]</scope>
    <source>
        <strain evidence="5 6">Ter331</strain>
    </source>
</reference>
<dbReference type="Pfam" id="PF11969">
    <property type="entry name" value="DcpS_C"/>
    <property type="match status" value="1"/>
</dbReference>
<dbReference type="KEGG" id="cfu:CFU_0523"/>
<evidence type="ECO:0000256" key="3">
    <source>
        <dbReference type="PROSITE-ProRule" id="PRU00464"/>
    </source>
</evidence>
<reference evidence="5 6" key="1">
    <citation type="journal article" date="2004" name="Environ. Microbiol.">
        <title>Phylogeny-function analysis of (meta)genomic libraries: screening for expression of ribosomal RNA genes by large-insert library fluorescent in situ hybridization (LIL-FISH).</title>
        <authorList>
            <person name="Leveau J.H."/>
            <person name="Gerards S."/>
            <person name="de Boer W."/>
            <person name="van Veen J.A."/>
        </authorList>
    </citation>
    <scope>NUCLEOTIDE SEQUENCE [LARGE SCALE GENOMIC DNA]</scope>
    <source>
        <strain evidence="5 6">Ter331</strain>
    </source>
</reference>
<reference evidence="6" key="6">
    <citation type="submission" date="2011-05" db="EMBL/GenBank/DDBJ databases">
        <title>Complete sequence of Collimonas fungivorans Ter331.</title>
        <authorList>
            <person name="Leveau J.H."/>
        </authorList>
    </citation>
    <scope>NUCLEOTIDE SEQUENCE [LARGE SCALE GENOMIC DNA]</scope>
    <source>
        <strain evidence="6">Ter331</strain>
    </source>
</reference>
<dbReference type="InterPro" id="IPR001310">
    <property type="entry name" value="Histidine_triad_HIT"/>
</dbReference>
<dbReference type="GO" id="GO:0003824">
    <property type="term" value="F:catalytic activity"/>
    <property type="evidence" value="ECO:0007669"/>
    <property type="project" value="InterPro"/>
</dbReference>
<organism evidence="5 6">
    <name type="scientific">Collimonas fungivorans (strain Ter331)</name>
    <dbReference type="NCBI Taxonomy" id="1005048"/>
    <lineage>
        <taxon>Bacteria</taxon>
        <taxon>Pseudomonadati</taxon>
        <taxon>Pseudomonadota</taxon>
        <taxon>Betaproteobacteria</taxon>
        <taxon>Burkholderiales</taxon>
        <taxon>Oxalobacteraceae</taxon>
        <taxon>Collimonas</taxon>
    </lineage>
</organism>
<reference evidence="5 6" key="3">
    <citation type="journal article" date="2008" name="FEMS Microbiol. Ecol.">
        <title>Identification and characterization of genes underlying chitinolysis in Collimonas fungivorans Ter331.</title>
        <authorList>
            <person name="Fritsche K."/>
            <person name="de Boer W."/>
            <person name="Gerards S."/>
            <person name="van den Berg M."/>
            <person name="van Veen J.A."/>
            <person name="Leveau J.H."/>
        </authorList>
    </citation>
    <scope>NUCLEOTIDE SEQUENCE [LARGE SCALE GENOMIC DNA]</scope>
    <source>
        <strain evidence="5 6">Ter331</strain>
    </source>
</reference>
<accession>G0AHT2</accession>
<feature type="short sequence motif" description="Histidine triad motif" evidence="2 3">
    <location>
        <begin position="113"/>
        <end position="117"/>
    </location>
</feature>
<dbReference type="Gene3D" id="3.30.428.10">
    <property type="entry name" value="HIT-like"/>
    <property type="match status" value="1"/>
</dbReference>
<dbReference type="EMBL" id="CP002745">
    <property type="protein sequence ID" value="AEK60360.1"/>
    <property type="molecule type" value="Genomic_DNA"/>
</dbReference>
<evidence type="ECO:0000256" key="1">
    <source>
        <dbReference type="PIRSR" id="PIRSR601310-1"/>
    </source>
</evidence>
<reference evidence="5 6" key="4">
    <citation type="journal article" date="2010" name="Environ. Microbiol.">
        <title>The bacterial genus Collimonas: mycophagy, weathering and other adaptive solutions to life in oligotrophic soil environments.</title>
        <authorList>
            <person name="Leveau J.H."/>
            <person name="Uroz S."/>
            <person name="de Boer W."/>
        </authorList>
    </citation>
    <scope>NUCLEOTIDE SEQUENCE [LARGE SCALE GENOMIC DNA]</scope>
    <source>
        <strain evidence="5 6">Ter331</strain>
    </source>
</reference>
<gene>
    <name evidence="5" type="primary">hitA</name>
    <name evidence="5" type="ordered locus">CFU_0523</name>
</gene>
<dbReference type="SUPFAM" id="SSF54197">
    <property type="entry name" value="HIT-like"/>
    <property type="match status" value="1"/>
</dbReference>
<feature type="active site" description="Tele-AMP-histidine intermediate" evidence="1">
    <location>
        <position position="115"/>
    </location>
</feature>
<dbReference type="CDD" id="cd01276">
    <property type="entry name" value="PKCI_related"/>
    <property type="match status" value="1"/>
</dbReference>
<proteinExistence type="predicted"/>
<dbReference type="PANTHER" id="PTHR23089">
    <property type="entry name" value="HISTIDINE TRIAD HIT PROTEIN"/>
    <property type="match status" value="1"/>
</dbReference>
<name>G0AHT2_COLFT</name>
<dbReference type="InterPro" id="IPR019808">
    <property type="entry name" value="Histidine_triad_CS"/>
</dbReference>
<sequence>MRPGDNLENCIFCKIAAKQIPSKAIYEDDDLIAFHDINPAAPIHFLIVPKQHIPTLADCTEAHAALLGKMALLAPRLAQEQGCGYQLDEQGQASGGYKTIFNVGPDGGQEVYHLHMHVIGGPKPWRGQR</sequence>
<keyword evidence="6" id="KW-1185">Reference proteome</keyword>
<dbReference type="PROSITE" id="PS51084">
    <property type="entry name" value="HIT_2"/>
    <property type="match status" value="1"/>
</dbReference>
<feature type="domain" description="HIT" evidence="4">
    <location>
        <begin position="11"/>
        <end position="129"/>
    </location>
</feature>
<evidence type="ECO:0000256" key="2">
    <source>
        <dbReference type="PIRSR" id="PIRSR601310-3"/>
    </source>
</evidence>
<dbReference type="InterPro" id="IPR036265">
    <property type="entry name" value="HIT-like_sf"/>
</dbReference>
<dbReference type="InterPro" id="IPR011146">
    <property type="entry name" value="HIT-like"/>
</dbReference>
<dbReference type="HOGENOM" id="CLU_056776_8_1_4"/>
<dbReference type="Proteomes" id="UP000008392">
    <property type="component" value="Chromosome"/>
</dbReference>
<dbReference type="PRINTS" id="PR00332">
    <property type="entry name" value="HISTRIAD"/>
</dbReference>
<dbReference type="PROSITE" id="PS00892">
    <property type="entry name" value="HIT_1"/>
    <property type="match status" value="1"/>
</dbReference>
<reference evidence="5 6" key="2">
    <citation type="journal article" date="2006" name="J. Microbiol. Methods">
        <title>Genomic flank-sequencing of plasposon insertion sites for rapid identification of functional genes.</title>
        <authorList>
            <person name="Leveau J.H."/>
            <person name="Gerards S."/>
            <person name="Fritsche K."/>
            <person name="Zondag G."/>
            <person name="van Veen J.A."/>
        </authorList>
    </citation>
    <scope>NUCLEOTIDE SEQUENCE [LARGE SCALE GENOMIC DNA]</scope>
    <source>
        <strain evidence="5 6">Ter331</strain>
    </source>
</reference>
<evidence type="ECO:0000313" key="6">
    <source>
        <dbReference type="Proteomes" id="UP000008392"/>
    </source>
</evidence>
<evidence type="ECO:0000313" key="5">
    <source>
        <dbReference type="EMBL" id="AEK60360.1"/>
    </source>
</evidence>
<evidence type="ECO:0000259" key="4">
    <source>
        <dbReference type="PROSITE" id="PS51084"/>
    </source>
</evidence>
<protein>
    <submittedName>
        <fullName evidence="5">Putative Histidine triad (HIT) protein</fullName>
    </submittedName>
</protein>
<dbReference type="eggNOG" id="COG0537">
    <property type="taxonomic scope" value="Bacteria"/>
</dbReference>
<dbReference type="AlphaFoldDB" id="G0AHT2"/>
<dbReference type="STRING" id="1005048.CFU_0523"/>